<reference evidence="1" key="2">
    <citation type="submission" date="2025-08" db="UniProtKB">
        <authorList>
            <consortium name="Ensembl"/>
        </authorList>
    </citation>
    <scope>IDENTIFICATION</scope>
</reference>
<accession>A0A672UF00</accession>
<reference evidence="1 2" key="1">
    <citation type="submission" date="2019-11" db="EMBL/GenBank/DDBJ databases">
        <title>Strigops habroptila (kakapo) genome, bStrHab1, primary haplotype, v2.</title>
        <authorList>
            <person name="Jarvis E.D."/>
            <person name="Howard J."/>
            <person name="Rhie A."/>
            <person name="Phillippy A."/>
            <person name="Korlach J."/>
            <person name="Digby A."/>
            <person name="Iorns D."/>
            <person name="Eason D."/>
            <person name="Robertson B."/>
            <person name="Raemaekers T."/>
            <person name="Howe K."/>
            <person name="Lewin H."/>
            <person name="Damas J."/>
            <person name="Hastie A."/>
            <person name="Tracey A."/>
            <person name="Chow W."/>
            <person name="Fedrigo O."/>
        </authorList>
    </citation>
    <scope>NUCLEOTIDE SEQUENCE [LARGE SCALE GENOMIC DNA]</scope>
</reference>
<sequence>FEVTLLPACSPSHSLSLQSCCCHHAPIRLLLSTVHFHAVFPNCHIPKTATGTVKDPLLPGRGRTASPCYTSTITPAPSTPQLSHPHGLSITYQKVFIHQAPHMGVPEAAPYLWQASDQTVQLVMNWLTQVKQSVPLLGQSLRVPPFIGKTGLSWALDTSLNQVSELREEGSETFCYWW</sequence>
<dbReference type="Ensembl" id="ENSSHBT00005014957.1">
    <property type="protein sequence ID" value="ENSSHBP00005012405.1"/>
    <property type="gene ID" value="ENSSHBG00005010875.1"/>
</dbReference>
<organism evidence="1 2">
    <name type="scientific">Strigops habroptila</name>
    <name type="common">Kakapo</name>
    <dbReference type="NCBI Taxonomy" id="2489341"/>
    <lineage>
        <taxon>Eukaryota</taxon>
        <taxon>Metazoa</taxon>
        <taxon>Chordata</taxon>
        <taxon>Craniata</taxon>
        <taxon>Vertebrata</taxon>
        <taxon>Euteleostomi</taxon>
        <taxon>Archelosauria</taxon>
        <taxon>Archosauria</taxon>
        <taxon>Dinosauria</taxon>
        <taxon>Saurischia</taxon>
        <taxon>Theropoda</taxon>
        <taxon>Coelurosauria</taxon>
        <taxon>Aves</taxon>
        <taxon>Neognathae</taxon>
        <taxon>Neoaves</taxon>
        <taxon>Telluraves</taxon>
        <taxon>Australaves</taxon>
        <taxon>Psittaciformes</taxon>
        <taxon>Psittacidae</taxon>
        <taxon>Strigops</taxon>
    </lineage>
</organism>
<dbReference type="InParanoid" id="A0A672UF00"/>
<dbReference type="Proteomes" id="UP000472266">
    <property type="component" value="Chromosome 10"/>
</dbReference>
<name>A0A672UF00_STRHB</name>
<reference evidence="1" key="3">
    <citation type="submission" date="2025-09" db="UniProtKB">
        <authorList>
            <consortium name="Ensembl"/>
        </authorList>
    </citation>
    <scope>IDENTIFICATION</scope>
</reference>
<protein>
    <submittedName>
        <fullName evidence="1">Uncharacterized protein</fullName>
    </submittedName>
</protein>
<evidence type="ECO:0000313" key="2">
    <source>
        <dbReference type="Proteomes" id="UP000472266"/>
    </source>
</evidence>
<evidence type="ECO:0000313" key="1">
    <source>
        <dbReference type="Ensembl" id="ENSSHBP00005012405.1"/>
    </source>
</evidence>
<keyword evidence="2" id="KW-1185">Reference proteome</keyword>
<dbReference type="AlphaFoldDB" id="A0A672UF00"/>
<proteinExistence type="predicted"/>